<evidence type="ECO:0000256" key="2">
    <source>
        <dbReference type="SAM" id="SignalP"/>
    </source>
</evidence>
<dbReference type="EMBL" id="JANBPT010000120">
    <property type="protein sequence ID" value="KAJ1927386.1"/>
    <property type="molecule type" value="Genomic_DNA"/>
</dbReference>
<evidence type="ECO:0000313" key="3">
    <source>
        <dbReference type="EMBL" id="KAJ1927386.1"/>
    </source>
</evidence>
<keyword evidence="4" id="KW-1185">Reference proteome</keyword>
<gene>
    <name evidence="3" type="ORF">IWQ60_002973</name>
</gene>
<accession>A0A9W8DWW8</accession>
<feature type="chain" id="PRO_5040756882" evidence="2">
    <location>
        <begin position="26"/>
        <end position="154"/>
    </location>
</feature>
<dbReference type="AlphaFoldDB" id="A0A9W8DWW8"/>
<sequence length="154" mass="17081">MAPLKTLQALVVTLAVLGLTHTVLAGGHYEGEHCREPTIFCENAGQSPVWFQCASGRLNRFECGVGTVCDKGPDTGIYCGYPRVPRPQPKRPRPHHPEPNYPEPHYPQPKHSEPHIPKPQRPEPHLTEPKKPRLPWVDNLGVVQDDTTAVPAVV</sequence>
<evidence type="ECO:0000256" key="1">
    <source>
        <dbReference type="SAM" id="MobiDB-lite"/>
    </source>
</evidence>
<feature type="region of interest" description="Disordered" evidence="1">
    <location>
        <begin position="80"/>
        <end position="140"/>
    </location>
</feature>
<feature type="signal peptide" evidence="2">
    <location>
        <begin position="1"/>
        <end position="25"/>
    </location>
</feature>
<evidence type="ECO:0000313" key="4">
    <source>
        <dbReference type="Proteomes" id="UP001150569"/>
    </source>
</evidence>
<organism evidence="3 4">
    <name type="scientific">Tieghemiomyces parasiticus</name>
    <dbReference type="NCBI Taxonomy" id="78921"/>
    <lineage>
        <taxon>Eukaryota</taxon>
        <taxon>Fungi</taxon>
        <taxon>Fungi incertae sedis</taxon>
        <taxon>Zoopagomycota</taxon>
        <taxon>Kickxellomycotina</taxon>
        <taxon>Dimargaritomycetes</taxon>
        <taxon>Dimargaritales</taxon>
        <taxon>Dimargaritaceae</taxon>
        <taxon>Tieghemiomyces</taxon>
    </lineage>
</organism>
<keyword evidence="2" id="KW-0732">Signal</keyword>
<comment type="caution">
    <text evidence="3">The sequence shown here is derived from an EMBL/GenBank/DDBJ whole genome shotgun (WGS) entry which is preliminary data.</text>
</comment>
<name>A0A9W8DWW8_9FUNG</name>
<dbReference type="Proteomes" id="UP001150569">
    <property type="component" value="Unassembled WGS sequence"/>
</dbReference>
<reference evidence="3" key="1">
    <citation type="submission" date="2022-07" db="EMBL/GenBank/DDBJ databases">
        <title>Phylogenomic reconstructions and comparative analyses of Kickxellomycotina fungi.</title>
        <authorList>
            <person name="Reynolds N.K."/>
            <person name="Stajich J.E."/>
            <person name="Barry K."/>
            <person name="Grigoriev I.V."/>
            <person name="Crous P."/>
            <person name="Smith M.E."/>
        </authorList>
    </citation>
    <scope>NUCLEOTIDE SEQUENCE</scope>
    <source>
        <strain evidence="3">RSA 861</strain>
    </source>
</reference>
<feature type="compositionally biased region" description="Basic and acidic residues" evidence="1">
    <location>
        <begin position="110"/>
        <end position="131"/>
    </location>
</feature>
<protein>
    <submittedName>
        <fullName evidence="3">Uncharacterized protein</fullName>
    </submittedName>
</protein>
<proteinExistence type="predicted"/>